<keyword evidence="1" id="KW-0472">Membrane</keyword>
<keyword evidence="3" id="KW-1185">Reference proteome</keyword>
<evidence type="ECO:0000313" key="3">
    <source>
        <dbReference type="Proteomes" id="UP001623592"/>
    </source>
</evidence>
<name>A0ABW8TLT2_9CLOT</name>
<sequence>MINVISSEFYKIFKSRIFYVISIIFLAMNCISLAASLYLKLKGQMNTTGFSMYQESYGQDLAFYVILMFVVSLITSEYTNGSIKQMACHGIARWKLVLGQYIAMSSSITIILLSFGVLNLFIYTILYRLGEANAVSFIRMNIGLICMFWAMSGIGTFLSYLIKSVSVSIIVSILLIIGSNFISGLLTVLTKNDVFTTYSLASMRKTIINFNSQPEDVIKCSIIFLLIGIASLLGSSLLFSKKDID</sequence>
<feature type="transmembrane region" description="Helical" evidence="1">
    <location>
        <begin position="61"/>
        <end position="80"/>
    </location>
</feature>
<evidence type="ECO:0000256" key="1">
    <source>
        <dbReference type="SAM" id="Phobius"/>
    </source>
</evidence>
<dbReference type="RefSeq" id="WP_406789476.1">
    <property type="nucleotide sequence ID" value="NZ_JBJIAA010000021.1"/>
</dbReference>
<reference evidence="2 3" key="1">
    <citation type="submission" date="2024-11" db="EMBL/GenBank/DDBJ databases">
        <authorList>
            <person name="Heng Y.C."/>
            <person name="Lim A.C.H."/>
            <person name="Lee J.K.Y."/>
            <person name="Kittelmann S."/>
        </authorList>
    </citation>
    <scope>NUCLEOTIDE SEQUENCE [LARGE SCALE GENOMIC DNA]</scope>
    <source>
        <strain evidence="2 3">WILCCON 0114</strain>
    </source>
</reference>
<accession>A0ABW8TLT2</accession>
<proteinExistence type="predicted"/>
<dbReference type="EMBL" id="JBJIAA010000021">
    <property type="protein sequence ID" value="MFL0252817.1"/>
    <property type="molecule type" value="Genomic_DNA"/>
</dbReference>
<comment type="caution">
    <text evidence="2">The sequence shown here is derived from an EMBL/GenBank/DDBJ whole genome shotgun (WGS) entry which is preliminary data.</text>
</comment>
<dbReference type="PANTHER" id="PTHR37305">
    <property type="entry name" value="INTEGRAL MEMBRANE PROTEIN-RELATED"/>
    <property type="match status" value="1"/>
</dbReference>
<dbReference type="Proteomes" id="UP001623592">
    <property type="component" value="Unassembled WGS sequence"/>
</dbReference>
<keyword evidence="1" id="KW-0812">Transmembrane</keyword>
<evidence type="ECO:0000313" key="2">
    <source>
        <dbReference type="EMBL" id="MFL0252817.1"/>
    </source>
</evidence>
<organism evidence="2 3">
    <name type="scientific">Clostridium neuense</name>
    <dbReference type="NCBI Taxonomy" id="1728934"/>
    <lineage>
        <taxon>Bacteria</taxon>
        <taxon>Bacillati</taxon>
        <taxon>Bacillota</taxon>
        <taxon>Clostridia</taxon>
        <taxon>Eubacteriales</taxon>
        <taxon>Clostridiaceae</taxon>
        <taxon>Clostridium</taxon>
    </lineage>
</organism>
<gene>
    <name evidence="2" type="ORF">ACJDT4_20620</name>
</gene>
<protein>
    <submittedName>
        <fullName evidence="2">ABC transporter permease</fullName>
    </submittedName>
</protein>
<feature type="transmembrane region" description="Helical" evidence="1">
    <location>
        <begin position="101"/>
        <end position="126"/>
    </location>
</feature>
<dbReference type="PANTHER" id="PTHR37305:SF1">
    <property type="entry name" value="MEMBRANE PROTEIN"/>
    <property type="match status" value="1"/>
</dbReference>
<feature type="transmembrane region" description="Helical" evidence="1">
    <location>
        <begin position="138"/>
        <end position="162"/>
    </location>
</feature>
<dbReference type="Pfam" id="PF12730">
    <property type="entry name" value="ABC2_membrane_4"/>
    <property type="match status" value="1"/>
</dbReference>
<feature type="transmembrane region" description="Helical" evidence="1">
    <location>
        <begin position="221"/>
        <end position="239"/>
    </location>
</feature>
<feature type="transmembrane region" description="Helical" evidence="1">
    <location>
        <begin position="169"/>
        <end position="189"/>
    </location>
</feature>
<feature type="transmembrane region" description="Helical" evidence="1">
    <location>
        <begin position="17"/>
        <end position="41"/>
    </location>
</feature>
<keyword evidence="1" id="KW-1133">Transmembrane helix</keyword>